<evidence type="ECO:0000313" key="4">
    <source>
        <dbReference type="Proteomes" id="UP001216709"/>
    </source>
</evidence>
<gene>
    <name evidence="3" type="ORF">PVN32_23965</name>
</gene>
<comment type="caution">
    <text evidence="3">The sequence shown here is derived from an EMBL/GenBank/DDBJ whole genome shotgun (WGS) entry which is preliminary data.</text>
</comment>
<dbReference type="AlphaFoldDB" id="A0AAW6KH11"/>
<evidence type="ECO:0000313" key="3">
    <source>
        <dbReference type="EMBL" id="MDE1455170.1"/>
    </source>
</evidence>
<name>A0AAW6KH11_9BACI</name>
<evidence type="ECO:0000256" key="1">
    <source>
        <dbReference type="SAM" id="Coils"/>
    </source>
</evidence>
<dbReference type="Proteomes" id="UP001216709">
    <property type="component" value="Unassembled WGS sequence"/>
</dbReference>
<protein>
    <submittedName>
        <fullName evidence="3">Type VII secretion protein EsaA</fullName>
    </submittedName>
</protein>
<dbReference type="Gene3D" id="6.10.140.920">
    <property type="match status" value="1"/>
</dbReference>
<feature type="region of interest" description="Disordered" evidence="2">
    <location>
        <begin position="169"/>
        <end position="249"/>
    </location>
</feature>
<feature type="non-terminal residue" evidence="3">
    <location>
        <position position="1"/>
    </location>
</feature>
<reference evidence="3" key="1">
    <citation type="submission" date="2022-12" db="EMBL/GenBank/DDBJ databases">
        <title>Draft Genome Sequences of Bacillus licheniformis and Bacillus paralicheniformis strains isolated from Irish skim milk powders.</title>
        <authorList>
            <person name="Lourenco A."/>
            <person name="Li F."/>
            <person name="Geraldine D."/>
            <person name="Tobin J.T."/>
            <person name="Butler F."/>
            <person name="Jordan K."/>
            <person name="Obrien T."/>
        </authorList>
    </citation>
    <scope>NUCLEOTIDE SEQUENCE</scope>
    <source>
        <strain evidence="3">3370</strain>
    </source>
</reference>
<feature type="coiled-coil region" evidence="1">
    <location>
        <begin position="250"/>
        <end position="320"/>
    </location>
</feature>
<feature type="region of interest" description="Disordered" evidence="2">
    <location>
        <begin position="122"/>
        <end position="154"/>
    </location>
</feature>
<sequence length="510" mass="56880">FVDNVNQYKQYQEKQSELLQAAQADSEKQIQDGLTVIKEKQSSATSRFNEQMSGMAASFNGLQNQFSLTANSFQNLQTTRENQVPLQMSGIDRIQNELIDDYQAQTRSYNLSVLQPKLIERRSVLTVPQEDPGTTNPGDDQDNDDEDQNDDEEQPKDLKIDLQEQQDELKNIAADLKELSDGLKDSSGNDGGSGDQEPSAGEPNQGQEPSPETGEIGQQDGSTSADDAGDKGTGEDGQTENPGDEPEDEITKLKAQLNEAAARIEKVETDLREKQETHNEELKKQLEKFDDKVAELTNTIKDLNQNVEKLNGRITKLEESQNEDFKTIYSQIETLENEILSYPMGTERKEALKEAFASKINTRDVRDLLRYHNTLSVYRTTLYGSVDYSIKSNVISAKKDSVDTVLKIGETEAEKWSNLKNNMLSTNEDIENYTTDMTDFVKSYGDFISEKQTDVLNELSTISERANAVSEQLRNPEGAGTAVMQGDATDGTMVISMQDTLGNDILQLSN</sequence>
<feature type="compositionally biased region" description="Basic and acidic residues" evidence="2">
    <location>
        <begin position="169"/>
        <end position="184"/>
    </location>
</feature>
<keyword evidence="1" id="KW-0175">Coiled coil</keyword>
<feature type="compositionally biased region" description="Acidic residues" evidence="2">
    <location>
        <begin position="139"/>
        <end position="154"/>
    </location>
</feature>
<organism evidence="3 4">
    <name type="scientific">Bacillus paralicheniformis</name>
    <dbReference type="NCBI Taxonomy" id="1648923"/>
    <lineage>
        <taxon>Bacteria</taxon>
        <taxon>Bacillati</taxon>
        <taxon>Bacillota</taxon>
        <taxon>Bacilli</taxon>
        <taxon>Bacillales</taxon>
        <taxon>Bacillaceae</taxon>
        <taxon>Bacillus</taxon>
    </lineage>
</organism>
<dbReference type="EMBL" id="JARAFO010000318">
    <property type="protein sequence ID" value="MDE1455170.1"/>
    <property type="molecule type" value="Genomic_DNA"/>
</dbReference>
<proteinExistence type="predicted"/>
<feature type="non-terminal residue" evidence="3">
    <location>
        <position position="510"/>
    </location>
</feature>
<evidence type="ECO:0000256" key="2">
    <source>
        <dbReference type="SAM" id="MobiDB-lite"/>
    </source>
</evidence>
<accession>A0AAW6KH11</accession>